<dbReference type="Proteomes" id="UP001059380">
    <property type="component" value="Chromosome"/>
</dbReference>
<dbReference type="PANTHER" id="PTHR10963:SF55">
    <property type="entry name" value="GLYCOSIDE HYDROLASE FAMILY 16 PROTEIN"/>
    <property type="match status" value="1"/>
</dbReference>
<dbReference type="EMBL" id="CP093313">
    <property type="protein sequence ID" value="UWZ82316.1"/>
    <property type="molecule type" value="Genomic_DNA"/>
</dbReference>
<comment type="similarity">
    <text evidence="1">Belongs to the glycosyl hydrolase 16 family.</text>
</comment>
<dbReference type="InterPro" id="IPR013320">
    <property type="entry name" value="ConA-like_dom_sf"/>
</dbReference>
<dbReference type="InterPro" id="IPR000757">
    <property type="entry name" value="Beta-glucanase-like"/>
</dbReference>
<dbReference type="Pfam" id="PF13287">
    <property type="entry name" value="Fn3_assoc"/>
    <property type="match status" value="1"/>
</dbReference>
<name>A0A9J7BH65_9BACT</name>
<dbReference type="SUPFAM" id="SSF49899">
    <property type="entry name" value="Concanavalin A-like lectins/glucanases"/>
    <property type="match status" value="1"/>
</dbReference>
<dbReference type="InterPro" id="IPR026876">
    <property type="entry name" value="Fn3_assoc_repeat"/>
</dbReference>
<organism evidence="3 4">
    <name type="scientific">Occallatibacter riparius</name>
    <dbReference type="NCBI Taxonomy" id="1002689"/>
    <lineage>
        <taxon>Bacteria</taxon>
        <taxon>Pseudomonadati</taxon>
        <taxon>Acidobacteriota</taxon>
        <taxon>Terriglobia</taxon>
        <taxon>Terriglobales</taxon>
        <taxon>Acidobacteriaceae</taxon>
        <taxon>Occallatibacter</taxon>
    </lineage>
</organism>
<dbReference type="PROSITE" id="PS51762">
    <property type="entry name" value="GH16_2"/>
    <property type="match status" value="1"/>
</dbReference>
<dbReference type="InterPro" id="IPR050546">
    <property type="entry name" value="Glycosyl_Hydrlase_16"/>
</dbReference>
<dbReference type="Pfam" id="PF00722">
    <property type="entry name" value="Glyco_hydro_16"/>
    <property type="match status" value="1"/>
</dbReference>
<accession>A0A9J7BH65</accession>
<sequence>MLALLLLSGTMMCACGGNSSGSGGSNPPPTTKPTAATPTITTANAKGGAVIVTLADTTNGATIHYTLDGSAPSSSSEIYQAPFLVSSSITVKAIATASSYTDSAVASQAFTPNIASGTLVWSDEFSNAGGTNAGPNASTWTYDVGTNCCGNNELETYCAWGSTAASCDSNNPNAYIGTDSFLHIVARNPSSTVYTSARLKSQGLFSFMYGRIEARMKLPESQGMWPAFWLLGNNIATISWPACGELDVMEHIDGNNPPLNGSAPGYDWIAGSVHGGTSSSKADGTQQYHAAGFTAAEWHTYGMIWSKGKIEYYVDDPANIYATFTPANFSGTWPFDVGPQFIILNLAVGGDWPGGPNATTVFPGDMTVDYVRIYTN</sequence>
<protein>
    <submittedName>
        <fullName evidence="3">Family 16 glycosylhydrolase</fullName>
    </submittedName>
</protein>
<evidence type="ECO:0000313" key="4">
    <source>
        <dbReference type="Proteomes" id="UP001059380"/>
    </source>
</evidence>
<reference evidence="3" key="1">
    <citation type="submission" date="2021-04" db="EMBL/GenBank/DDBJ databases">
        <title>Phylogenetic analysis of Acidobacteriaceae.</title>
        <authorList>
            <person name="Qiu L."/>
            <person name="Zhang Q."/>
        </authorList>
    </citation>
    <scope>NUCLEOTIDE SEQUENCE</scope>
    <source>
        <strain evidence="3">DSM 25168</strain>
    </source>
</reference>
<evidence type="ECO:0000256" key="1">
    <source>
        <dbReference type="ARBA" id="ARBA00006865"/>
    </source>
</evidence>
<proteinExistence type="inferred from homology"/>
<evidence type="ECO:0000259" key="2">
    <source>
        <dbReference type="PROSITE" id="PS51762"/>
    </source>
</evidence>
<dbReference type="Gene3D" id="2.60.120.200">
    <property type="match status" value="1"/>
</dbReference>
<feature type="domain" description="GH16" evidence="2">
    <location>
        <begin position="104"/>
        <end position="376"/>
    </location>
</feature>
<dbReference type="GO" id="GO:0005975">
    <property type="term" value="P:carbohydrate metabolic process"/>
    <property type="evidence" value="ECO:0007669"/>
    <property type="project" value="InterPro"/>
</dbReference>
<evidence type="ECO:0000313" key="3">
    <source>
        <dbReference type="EMBL" id="UWZ82316.1"/>
    </source>
</evidence>
<dbReference type="GO" id="GO:0004553">
    <property type="term" value="F:hydrolase activity, hydrolyzing O-glycosyl compounds"/>
    <property type="evidence" value="ECO:0007669"/>
    <property type="project" value="InterPro"/>
</dbReference>
<dbReference type="PANTHER" id="PTHR10963">
    <property type="entry name" value="GLYCOSYL HYDROLASE-RELATED"/>
    <property type="match status" value="1"/>
</dbReference>
<dbReference type="AlphaFoldDB" id="A0A9J7BH65"/>
<dbReference type="KEGG" id="orp:MOP44_17255"/>
<dbReference type="CDD" id="cd08023">
    <property type="entry name" value="GH16_laminarinase_like"/>
    <property type="match status" value="1"/>
</dbReference>
<keyword evidence="4" id="KW-1185">Reference proteome</keyword>
<gene>
    <name evidence="3" type="ORF">MOP44_17255</name>
</gene>
<dbReference type="RefSeq" id="WP_260791500.1">
    <property type="nucleotide sequence ID" value="NZ_CP093313.1"/>
</dbReference>